<dbReference type="Gene3D" id="1.20.120.1770">
    <property type="match status" value="1"/>
</dbReference>
<sequence>AAAHGSHLREVPQDVQVGGPRVVLPPRDLPDHRVRRRGRRLGHRHQPRQRVQRRHLRSPPQHRHRRLRPRHPTSNHLTNTSQIQTELVPMLNFVQTGNGIQVFALFLRPRKDHKCRVYWNAYHHAVGYAVIILGIFNVFKGMAILGVEQRWRTAYVAAVWVLGAVAVTLEAVTWSVVIRRREAEQHGKTFDGAA</sequence>
<dbReference type="AlphaFoldDB" id="A0A453L6V6"/>
<feature type="compositionally biased region" description="Basic residues" evidence="1">
    <location>
        <begin position="33"/>
        <end position="73"/>
    </location>
</feature>
<dbReference type="EnsemblPlants" id="AET5Gv20650300.3">
    <property type="protein sequence ID" value="AET5Gv20650300.3"/>
    <property type="gene ID" value="AET5Gv20650300"/>
</dbReference>
<reference evidence="4" key="2">
    <citation type="journal article" date="2017" name="Nat. Plants">
        <title>The Aegilops tauschii genome reveals multiple impacts of transposons.</title>
        <authorList>
            <person name="Zhao G."/>
            <person name="Zou C."/>
            <person name="Li K."/>
            <person name="Wang K."/>
            <person name="Li T."/>
            <person name="Gao L."/>
            <person name="Zhang X."/>
            <person name="Wang H."/>
            <person name="Yang Z."/>
            <person name="Liu X."/>
            <person name="Jiang W."/>
            <person name="Mao L."/>
            <person name="Kong X."/>
            <person name="Jiao Y."/>
            <person name="Jia J."/>
        </authorList>
    </citation>
    <scope>NUCLEOTIDE SEQUENCE [LARGE SCALE GENOMIC DNA]</scope>
    <source>
        <strain evidence="4">cv. AL8/78</strain>
    </source>
</reference>
<reference evidence="3" key="4">
    <citation type="submission" date="2019-03" db="UniProtKB">
        <authorList>
            <consortium name="EnsemblPlants"/>
        </authorList>
    </citation>
    <scope>IDENTIFICATION</scope>
</reference>
<dbReference type="Gramene" id="AET5Gv20650300.3">
    <property type="protein sequence ID" value="AET5Gv20650300.3"/>
    <property type="gene ID" value="AET5Gv20650300"/>
</dbReference>
<keyword evidence="2" id="KW-1133">Transmembrane helix</keyword>
<dbReference type="Proteomes" id="UP000015105">
    <property type="component" value="Chromosome 5D"/>
</dbReference>
<evidence type="ECO:0008006" key="5">
    <source>
        <dbReference type="Google" id="ProtNLM"/>
    </source>
</evidence>
<reference evidence="3" key="3">
    <citation type="journal article" date="2017" name="Nature">
        <title>Genome sequence of the progenitor of the wheat D genome Aegilops tauschii.</title>
        <authorList>
            <person name="Luo M.C."/>
            <person name="Gu Y.Q."/>
            <person name="Puiu D."/>
            <person name="Wang H."/>
            <person name="Twardziok S.O."/>
            <person name="Deal K.R."/>
            <person name="Huo N."/>
            <person name="Zhu T."/>
            <person name="Wang L."/>
            <person name="Wang Y."/>
            <person name="McGuire P.E."/>
            <person name="Liu S."/>
            <person name="Long H."/>
            <person name="Ramasamy R.K."/>
            <person name="Rodriguez J.C."/>
            <person name="Van S.L."/>
            <person name="Yuan L."/>
            <person name="Wang Z."/>
            <person name="Xia Z."/>
            <person name="Xiao L."/>
            <person name="Anderson O.D."/>
            <person name="Ouyang S."/>
            <person name="Liang Y."/>
            <person name="Zimin A.V."/>
            <person name="Pertea G."/>
            <person name="Qi P."/>
            <person name="Bennetzen J.L."/>
            <person name="Dai X."/>
            <person name="Dawson M.W."/>
            <person name="Muller H.G."/>
            <person name="Kugler K."/>
            <person name="Rivarola-Duarte L."/>
            <person name="Spannagl M."/>
            <person name="Mayer K.F.X."/>
            <person name="Lu F.H."/>
            <person name="Bevan M.W."/>
            <person name="Leroy P."/>
            <person name="Li P."/>
            <person name="You F.M."/>
            <person name="Sun Q."/>
            <person name="Liu Z."/>
            <person name="Lyons E."/>
            <person name="Wicker T."/>
            <person name="Salzberg S.L."/>
            <person name="Devos K.M."/>
            <person name="Dvorak J."/>
        </authorList>
    </citation>
    <scope>NUCLEOTIDE SEQUENCE [LARGE SCALE GENOMIC DNA]</scope>
    <source>
        <strain evidence="3">cv. AL8/78</strain>
    </source>
</reference>
<feature type="region of interest" description="Disordered" evidence="1">
    <location>
        <begin position="1"/>
        <end position="79"/>
    </location>
</feature>
<dbReference type="PANTHER" id="PTHR23130">
    <property type="entry name" value="CYTOCHROME B561 AND DOMON DOMAIN-CONTAINING PROTEIN"/>
    <property type="match status" value="1"/>
</dbReference>
<dbReference type="CDD" id="cd08760">
    <property type="entry name" value="Cyt_b561_FRRS1_like"/>
    <property type="match status" value="1"/>
</dbReference>
<feature type="transmembrane region" description="Helical" evidence="2">
    <location>
        <begin position="117"/>
        <end position="139"/>
    </location>
</feature>
<keyword evidence="2" id="KW-0812">Transmembrane</keyword>
<feature type="transmembrane region" description="Helical" evidence="2">
    <location>
        <begin position="154"/>
        <end position="178"/>
    </location>
</feature>
<evidence type="ECO:0000313" key="3">
    <source>
        <dbReference type="EnsemblPlants" id="AET5Gv20650300.3"/>
    </source>
</evidence>
<accession>A0A453L6V6</accession>
<keyword evidence="4" id="KW-1185">Reference proteome</keyword>
<name>A0A453L6V6_AEGTS</name>
<protein>
    <recommendedName>
        <fullName evidence="5">Cytochrome b561 domain-containing protein</fullName>
    </recommendedName>
</protein>
<evidence type="ECO:0000313" key="4">
    <source>
        <dbReference type="Proteomes" id="UP000015105"/>
    </source>
</evidence>
<reference evidence="3" key="5">
    <citation type="journal article" date="2021" name="G3 (Bethesda)">
        <title>Aegilops tauschii genome assembly Aet v5.0 features greater sequence contiguity and improved annotation.</title>
        <authorList>
            <person name="Wang L."/>
            <person name="Zhu T."/>
            <person name="Rodriguez J.C."/>
            <person name="Deal K.R."/>
            <person name="Dubcovsky J."/>
            <person name="McGuire P.E."/>
            <person name="Lux T."/>
            <person name="Spannagl M."/>
            <person name="Mayer K.F.X."/>
            <person name="Baldrich P."/>
            <person name="Meyers B.C."/>
            <person name="Huo N."/>
            <person name="Gu Y.Q."/>
            <person name="Zhou H."/>
            <person name="Devos K.M."/>
            <person name="Bennetzen J.L."/>
            <person name="Unver T."/>
            <person name="Budak H."/>
            <person name="Gulick P.J."/>
            <person name="Galiba G."/>
            <person name="Kalapos B."/>
            <person name="Nelson D.R."/>
            <person name="Li P."/>
            <person name="You F.M."/>
            <person name="Luo M.C."/>
            <person name="Dvorak J."/>
        </authorList>
    </citation>
    <scope>NUCLEOTIDE SEQUENCE [LARGE SCALE GENOMIC DNA]</scope>
    <source>
        <strain evidence="3">cv. AL8/78</strain>
    </source>
</reference>
<evidence type="ECO:0000256" key="1">
    <source>
        <dbReference type="SAM" id="MobiDB-lite"/>
    </source>
</evidence>
<proteinExistence type="predicted"/>
<reference evidence="4" key="1">
    <citation type="journal article" date="2014" name="Science">
        <title>Ancient hybridizations among the ancestral genomes of bread wheat.</title>
        <authorList>
            <consortium name="International Wheat Genome Sequencing Consortium,"/>
            <person name="Marcussen T."/>
            <person name="Sandve S.R."/>
            <person name="Heier L."/>
            <person name="Spannagl M."/>
            <person name="Pfeifer M."/>
            <person name="Jakobsen K.S."/>
            <person name="Wulff B.B."/>
            <person name="Steuernagel B."/>
            <person name="Mayer K.F."/>
            <person name="Olsen O.A."/>
        </authorList>
    </citation>
    <scope>NUCLEOTIDE SEQUENCE [LARGE SCALE GENOMIC DNA]</scope>
    <source>
        <strain evidence="4">cv. AL8/78</strain>
    </source>
</reference>
<organism evidence="3 4">
    <name type="scientific">Aegilops tauschii subsp. strangulata</name>
    <name type="common">Goatgrass</name>
    <dbReference type="NCBI Taxonomy" id="200361"/>
    <lineage>
        <taxon>Eukaryota</taxon>
        <taxon>Viridiplantae</taxon>
        <taxon>Streptophyta</taxon>
        <taxon>Embryophyta</taxon>
        <taxon>Tracheophyta</taxon>
        <taxon>Spermatophyta</taxon>
        <taxon>Magnoliopsida</taxon>
        <taxon>Liliopsida</taxon>
        <taxon>Poales</taxon>
        <taxon>Poaceae</taxon>
        <taxon>BOP clade</taxon>
        <taxon>Pooideae</taxon>
        <taxon>Triticodae</taxon>
        <taxon>Triticeae</taxon>
        <taxon>Triticinae</taxon>
        <taxon>Aegilops</taxon>
    </lineage>
</organism>
<keyword evidence="2" id="KW-0472">Membrane</keyword>
<dbReference type="PANTHER" id="PTHR23130:SF206">
    <property type="entry name" value="CYTOCHROME B561 AND DOMON DOMAIN-CONTAINING PROTEIN"/>
    <property type="match status" value="1"/>
</dbReference>
<evidence type="ECO:0000256" key="2">
    <source>
        <dbReference type="SAM" id="Phobius"/>
    </source>
</evidence>